<accession>A0ABW9HHK1</accession>
<evidence type="ECO:0000313" key="3">
    <source>
        <dbReference type="Proteomes" id="UP001631957"/>
    </source>
</evidence>
<dbReference type="EMBL" id="JBJVNI010000001">
    <property type="protein sequence ID" value="MFM9607525.1"/>
    <property type="molecule type" value="Genomic_DNA"/>
</dbReference>
<dbReference type="CDD" id="cd15482">
    <property type="entry name" value="Sialidase_non-viral"/>
    <property type="match status" value="1"/>
</dbReference>
<evidence type="ECO:0000259" key="1">
    <source>
        <dbReference type="Pfam" id="PF13088"/>
    </source>
</evidence>
<protein>
    <submittedName>
        <fullName evidence="2">Exo-alpha-sialidase</fullName>
    </submittedName>
</protein>
<gene>
    <name evidence="2" type="ORF">ACKI18_02255</name>
</gene>
<dbReference type="InterPro" id="IPR036278">
    <property type="entry name" value="Sialidase_sf"/>
</dbReference>
<evidence type="ECO:0000313" key="2">
    <source>
        <dbReference type="EMBL" id="MFM9607525.1"/>
    </source>
</evidence>
<dbReference type="PANTHER" id="PTHR43752">
    <property type="entry name" value="BNR/ASP-BOX REPEAT FAMILY PROTEIN"/>
    <property type="match status" value="1"/>
</dbReference>
<dbReference type="Pfam" id="PF13088">
    <property type="entry name" value="BNR_2"/>
    <property type="match status" value="1"/>
</dbReference>
<dbReference type="RefSeq" id="WP_409120252.1">
    <property type="nucleotide sequence ID" value="NZ_JBJVNI010000001.1"/>
</dbReference>
<comment type="caution">
    <text evidence="2">The sequence shown here is derived from an EMBL/GenBank/DDBJ whole genome shotgun (WGS) entry which is preliminary data.</text>
</comment>
<dbReference type="InterPro" id="IPR011040">
    <property type="entry name" value="Sialidase"/>
</dbReference>
<proteinExistence type="predicted"/>
<name>A0ABW9HHK1_9ACTN</name>
<dbReference type="Proteomes" id="UP001631957">
    <property type="component" value="Unassembled WGS sequence"/>
</dbReference>
<dbReference type="PANTHER" id="PTHR43752:SF2">
    <property type="entry name" value="BNR_ASP-BOX REPEAT FAMILY PROTEIN"/>
    <property type="match status" value="1"/>
</dbReference>
<feature type="domain" description="Sialidase" evidence="1">
    <location>
        <begin position="36"/>
        <end position="358"/>
    </location>
</feature>
<organism evidence="2 3">
    <name type="scientific">Streptomyces niveiscabiei</name>
    <dbReference type="NCBI Taxonomy" id="164115"/>
    <lineage>
        <taxon>Bacteria</taxon>
        <taxon>Bacillati</taxon>
        <taxon>Actinomycetota</taxon>
        <taxon>Actinomycetes</taxon>
        <taxon>Kitasatosporales</taxon>
        <taxon>Streptomycetaceae</taxon>
        <taxon>Streptomyces</taxon>
    </lineage>
</organism>
<dbReference type="Gene3D" id="2.120.10.10">
    <property type="match status" value="1"/>
</dbReference>
<keyword evidence="3" id="KW-1185">Reference proteome</keyword>
<reference evidence="2 3" key="1">
    <citation type="submission" date="2024-12" db="EMBL/GenBank/DDBJ databases">
        <title>Forecasting of Potato common scab and diversities of Pathogenic streptomyces spp. in china.</title>
        <authorList>
            <person name="Handique U."/>
            <person name="Wu J."/>
        </authorList>
    </citation>
    <scope>NUCLEOTIDE SEQUENCE [LARGE SCALE GENOMIC DNA]</scope>
    <source>
        <strain evidence="2 3">ZRIMU1530</strain>
    </source>
</reference>
<sequence>MTTALPAVYDRDDTVLPTPTVQSHAANLTVLPGGGLGCVWFGGTQEGMADISVWFSRLAPGAAQWTEPVRLSEDPARSEQNPVLFPHPSGALWLLHTAQRGGDQDTAEVRLRVSDDDGATWGPTRTLFTGGVFVRQPPVVLPSGRLLLPVFRCVLVPGTRWTGDQDTSAVKISDDDGATWREEAVPGSTGLVHMNVHRLPNGFLCALFRSRRADHVHRSLSVDDGETWTEPEPLDLPNNNSSIQYVPLADGRLALVYNHSSALDATDRRVSLYDEIDEAGGLAVQEDTAGSPVSSAFWGAPRAPLSLAFSDDAGLTWPARADLVTGDGYCLTNNSRDGLNRELSYPSIVQTPDGDLHIAYTHHRKEIRHIRLRGSLG</sequence>
<dbReference type="SUPFAM" id="SSF50939">
    <property type="entry name" value="Sialidases"/>
    <property type="match status" value="1"/>
</dbReference>